<feature type="domain" description="OAR" evidence="8">
    <location>
        <begin position="174"/>
        <end position="187"/>
    </location>
</feature>
<dbReference type="CDD" id="cd00086">
    <property type="entry name" value="homeodomain"/>
    <property type="match status" value="1"/>
</dbReference>
<dbReference type="InterPro" id="IPR009057">
    <property type="entry name" value="Homeodomain-like_sf"/>
</dbReference>
<evidence type="ECO:0000256" key="5">
    <source>
        <dbReference type="PROSITE-ProRule" id="PRU00108"/>
    </source>
</evidence>
<keyword evidence="5" id="KW-0539">Nucleus</keyword>
<keyword evidence="9" id="KW-1185">Reference proteome</keyword>
<evidence type="ECO:0000256" key="4">
    <source>
        <dbReference type="ARBA" id="ARBA00023163"/>
    </source>
</evidence>
<accession>A0AAJ6YLV9</accession>
<name>A0AAJ6YLV9_9HYME</name>
<feature type="region of interest" description="Disordered" evidence="6">
    <location>
        <begin position="153"/>
        <end position="215"/>
    </location>
</feature>
<proteinExistence type="inferred from homology"/>
<dbReference type="GO" id="GO:0045944">
    <property type="term" value="P:positive regulation of transcription by RNA polymerase II"/>
    <property type="evidence" value="ECO:0007669"/>
    <property type="project" value="InterPro"/>
</dbReference>
<dbReference type="RefSeq" id="XP_011500425.1">
    <property type="nucleotide sequence ID" value="XM_011502123.1"/>
</dbReference>
<dbReference type="PROSITE" id="PS50803">
    <property type="entry name" value="OAR"/>
    <property type="match status" value="1"/>
</dbReference>
<evidence type="ECO:0000256" key="3">
    <source>
        <dbReference type="ARBA" id="ARBA00023015"/>
    </source>
</evidence>
<protein>
    <submittedName>
        <fullName evidence="10">Retinal homeobox protein Rx2-like</fullName>
    </submittedName>
</protein>
<keyword evidence="5" id="KW-0238">DNA-binding</keyword>
<feature type="domain" description="Homeobox" evidence="7">
    <location>
        <begin position="50"/>
        <end position="63"/>
    </location>
</feature>
<dbReference type="InterPro" id="IPR043562">
    <property type="entry name" value="RAX/RAX2"/>
</dbReference>
<dbReference type="GeneID" id="105364236"/>
<gene>
    <name evidence="10" type="primary">LOC105364236</name>
</gene>
<feature type="compositionally biased region" description="Basic and acidic residues" evidence="6">
    <location>
        <begin position="206"/>
        <end position="215"/>
    </location>
</feature>
<dbReference type="AlphaFoldDB" id="A0AAJ6YLV9"/>
<keyword evidence="3" id="KW-0805">Transcription regulation</keyword>
<evidence type="ECO:0000256" key="1">
    <source>
        <dbReference type="ARBA" id="ARBA00004123"/>
    </source>
</evidence>
<comment type="similarity">
    <text evidence="2">Belongs to the paired homeobox family. Bicoid subfamily.</text>
</comment>
<dbReference type="PANTHER" id="PTHR46271">
    <property type="entry name" value="HOMEOBOX PROTEIN, PUTATIVE-RELATED"/>
    <property type="match status" value="1"/>
</dbReference>
<organism evidence="9 10">
    <name type="scientific">Ceratosolen solmsi marchali</name>
    <dbReference type="NCBI Taxonomy" id="326594"/>
    <lineage>
        <taxon>Eukaryota</taxon>
        <taxon>Metazoa</taxon>
        <taxon>Ecdysozoa</taxon>
        <taxon>Arthropoda</taxon>
        <taxon>Hexapoda</taxon>
        <taxon>Insecta</taxon>
        <taxon>Pterygota</taxon>
        <taxon>Neoptera</taxon>
        <taxon>Endopterygota</taxon>
        <taxon>Hymenoptera</taxon>
        <taxon>Apocrita</taxon>
        <taxon>Proctotrupomorpha</taxon>
        <taxon>Chalcidoidea</taxon>
        <taxon>Agaonidae</taxon>
        <taxon>Agaoninae</taxon>
        <taxon>Ceratosolen</taxon>
    </lineage>
</organism>
<dbReference type="GO" id="GO:0000981">
    <property type="term" value="F:DNA-binding transcription factor activity, RNA polymerase II-specific"/>
    <property type="evidence" value="ECO:0007669"/>
    <property type="project" value="InterPro"/>
</dbReference>
<dbReference type="Proteomes" id="UP000695007">
    <property type="component" value="Unplaced"/>
</dbReference>
<keyword evidence="5" id="KW-0371">Homeobox</keyword>
<dbReference type="SUPFAM" id="SSF46689">
    <property type="entry name" value="Homeodomain-like"/>
    <property type="match status" value="1"/>
</dbReference>
<evidence type="ECO:0000259" key="8">
    <source>
        <dbReference type="PROSITE" id="PS50803"/>
    </source>
</evidence>
<dbReference type="GO" id="GO:0005634">
    <property type="term" value="C:nucleus"/>
    <property type="evidence" value="ECO:0007669"/>
    <property type="project" value="UniProtKB-SubCell"/>
</dbReference>
<comment type="subcellular location">
    <subcellularLocation>
        <location evidence="1 5">Nucleus</location>
    </subcellularLocation>
</comment>
<sequence>MEKIVWHARPWLKSFIESRTGRASRTGTRKIFFEGGNVAGVGEEGTTTERVWFQNRRAKWRRQEKMDAAKLGLSEYRHAASMRNVAIPALGLPGDPWLHPTGLLNALPGFLPGPHAGYASYLTSPRRLPSPPTVAAVGNSLSGALSGGMASIASGGHGVQPPASPPGVQDPRTSSIQALRMRAKEHVESLSKGLQQVVRASSTQPGRDETFVSVS</sequence>
<keyword evidence="4" id="KW-0804">Transcription</keyword>
<feature type="DNA-binding region" description="Homeobox" evidence="5">
    <location>
        <begin position="52"/>
        <end position="64"/>
    </location>
</feature>
<reference evidence="10" key="1">
    <citation type="submission" date="2025-08" db="UniProtKB">
        <authorList>
            <consortium name="RefSeq"/>
        </authorList>
    </citation>
    <scope>IDENTIFICATION</scope>
</reference>
<evidence type="ECO:0000313" key="10">
    <source>
        <dbReference type="RefSeq" id="XP_011500425.1"/>
    </source>
</evidence>
<dbReference type="Gene3D" id="1.10.10.60">
    <property type="entry name" value="Homeodomain-like"/>
    <property type="match status" value="1"/>
</dbReference>
<dbReference type="InterPro" id="IPR003654">
    <property type="entry name" value="OAR_dom"/>
</dbReference>
<evidence type="ECO:0000256" key="6">
    <source>
        <dbReference type="SAM" id="MobiDB-lite"/>
    </source>
</evidence>
<dbReference type="PANTHER" id="PTHR46271:SF4">
    <property type="entry name" value="HOMEOBOX PROTEIN, PUTATIVE-RELATED"/>
    <property type="match status" value="1"/>
</dbReference>
<dbReference type="KEGG" id="csol:105364236"/>
<dbReference type="InterPro" id="IPR001356">
    <property type="entry name" value="HD"/>
</dbReference>
<evidence type="ECO:0000256" key="2">
    <source>
        <dbReference type="ARBA" id="ARBA00006503"/>
    </source>
</evidence>
<evidence type="ECO:0000259" key="7">
    <source>
        <dbReference type="PROSITE" id="PS50071"/>
    </source>
</evidence>
<evidence type="ECO:0000313" key="9">
    <source>
        <dbReference type="Proteomes" id="UP000695007"/>
    </source>
</evidence>
<dbReference type="Pfam" id="PF03826">
    <property type="entry name" value="OAR"/>
    <property type="match status" value="1"/>
</dbReference>
<feature type="compositionally biased region" description="Polar residues" evidence="6">
    <location>
        <begin position="192"/>
        <end position="205"/>
    </location>
</feature>
<dbReference type="GO" id="GO:0000978">
    <property type="term" value="F:RNA polymerase II cis-regulatory region sequence-specific DNA binding"/>
    <property type="evidence" value="ECO:0007669"/>
    <property type="project" value="TreeGrafter"/>
</dbReference>
<dbReference type="PROSITE" id="PS50071">
    <property type="entry name" value="HOMEOBOX_2"/>
    <property type="match status" value="1"/>
</dbReference>